<dbReference type="EMBL" id="CP012418">
    <property type="protein sequence ID" value="AOE50586.1"/>
    <property type="molecule type" value="Genomic_DNA"/>
</dbReference>
<dbReference type="Gene3D" id="3.20.20.370">
    <property type="entry name" value="Glycoside hydrolase/deacetylase"/>
    <property type="match status" value="1"/>
</dbReference>
<dbReference type="Pfam" id="PF03746">
    <property type="entry name" value="LamB_YcsF"/>
    <property type="match status" value="1"/>
</dbReference>
<dbReference type="PATRIC" id="fig|1144748.3.peg.1896"/>
<dbReference type="PANTHER" id="PTHR30292">
    <property type="entry name" value="UNCHARACTERIZED PROTEIN YBGL-RELATED"/>
    <property type="match status" value="1"/>
</dbReference>
<dbReference type="GO" id="GO:0005975">
    <property type="term" value="P:carbohydrate metabolic process"/>
    <property type="evidence" value="ECO:0007669"/>
    <property type="project" value="InterPro"/>
</dbReference>
<sequence length="253" mass="28043">MRMTIDINCDLGESTNPEHWESDALLMPYISSCNIACGGHAGNEASVRASVRNAYSHNLSIGAHPSYPDKENFGRRSIPIDDDSLRQTISEQITLVLRECESQQTKLSHVKPHGALYNDAAKDLSLALLVAEEVAKISPELKLMGLAESEMYEAAKKAGLEFIHEGFMDRNYQADKTLVPRTENNALHESLEDSLNQALSFALGSPIQTPDNVELQIIIDSICLHGDNPNALSMAKQLYQRLEEHDFKVRAPI</sequence>
<reference evidence="2" key="1">
    <citation type="submission" date="2015-08" db="EMBL/GenBank/DDBJ databases">
        <authorList>
            <person name="Kim K.M."/>
        </authorList>
    </citation>
    <scope>NUCLEOTIDE SEQUENCE [LARGE SCALE GENOMIC DNA]</scope>
    <source>
        <strain evidence="2">KCTC 23892</strain>
    </source>
</reference>
<name>A0A1B3BCN7_9GAMM</name>
<dbReference type="Proteomes" id="UP000094147">
    <property type="component" value="Chromosome"/>
</dbReference>
<keyword evidence="2" id="KW-1185">Reference proteome</keyword>
<dbReference type="PANTHER" id="PTHR30292:SF0">
    <property type="entry name" value="5-OXOPROLINASE SUBUNIT A"/>
    <property type="match status" value="1"/>
</dbReference>
<evidence type="ECO:0000313" key="2">
    <source>
        <dbReference type="Proteomes" id="UP000094147"/>
    </source>
</evidence>
<organism evidence="1 2">
    <name type="scientific">Kangiella sediminilitoris</name>
    <dbReference type="NCBI Taxonomy" id="1144748"/>
    <lineage>
        <taxon>Bacteria</taxon>
        <taxon>Pseudomonadati</taxon>
        <taxon>Pseudomonadota</taxon>
        <taxon>Gammaproteobacteria</taxon>
        <taxon>Kangiellales</taxon>
        <taxon>Kangiellaceae</taxon>
        <taxon>Kangiella</taxon>
    </lineage>
</organism>
<dbReference type="NCBIfam" id="NF003816">
    <property type="entry name" value="PRK05406.1-5"/>
    <property type="match status" value="1"/>
</dbReference>
<gene>
    <name evidence="1" type="ORF">KS2013_1877</name>
</gene>
<proteinExistence type="predicted"/>
<protein>
    <submittedName>
        <fullName evidence="1">LamB/YcsF family protein</fullName>
    </submittedName>
</protein>
<dbReference type="KEGG" id="ksd:KS2013_1877"/>
<dbReference type="AlphaFoldDB" id="A0A1B3BCN7"/>
<dbReference type="CDD" id="cd10801">
    <property type="entry name" value="LamB_YcsF_like_1"/>
    <property type="match status" value="1"/>
</dbReference>
<accession>A0A1B3BCN7</accession>
<dbReference type="InterPro" id="IPR011330">
    <property type="entry name" value="Glyco_hydro/deAcase_b/a-brl"/>
</dbReference>
<dbReference type="NCBIfam" id="NF003814">
    <property type="entry name" value="PRK05406.1-3"/>
    <property type="match status" value="1"/>
</dbReference>
<dbReference type="STRING" id="1144748.KS2013_1877"/>
<evidence type="ECO:0000313" key="1">
    <source>
        <dbReference type="EMBL" id="AOE50586.1"/>
    </source>
</evidence>
<dbReference type="InterPro" id="IPR005501">
    <property type="entry name" value="LamB/YcsF/PxpA-like"/>
</dbReference>
<dbReference type="SUPFAM" id="SSF88713">
    <property type="entry name" value="Glycoside hydrolase/deacetylase"/>
    <property type="match status" value="1"/>
</dbReference>